<dbReference type="Pfam" id="PF00989">
    <property type="entry name" value="PAS"/>
    <property type="match status" value="1"/>
</dbReference>
<dbReference type="InterPro" id="IPR000014">
    <property type="entry name" value="PAS"/>
</dbReference>
<keyword evidence="15" id="KW-0902">Two-component regulatory system</keyword>
<keyword evidence="13" id="KW-0067">ATP-binding</keyword>
<keyword evidence="7" id="KW-0597">Phosphoprotein</keyword>
<dbReference type="GO" id="GO:0004673">
    <property type="term" value="F:protein histidine kinase activity"/>
    <property type="evidence" value="ECO:0007669"/>
    <property type="project" value="UniProtKB-EC"/>
</dbReference>
<evidence type="ECO:0000313" key="20">
    <source>
        <dbReference type="EMBL" id="MBT1443340.1"/>
    </source>
</evidence>
<evidence type="ECO:0000259" key="19">
    <source>
        <dbReference type="PROSITE" id="PS50109"/>
    </source>
</evidence>
<dbReference type="InterPro" id="IPR003661">
    <property type="entry name" value="HisK_dim/P_dom"/>
</dbReference>
<dbReference type="PANTHER" id="PTHR45453:SF1">
    <property type="entry name" value="PHOSPHATE REGULON SENSOR PROTEIN PHOR"/>
    <property type="match status" value="1"/>
</dbReference>
<evidence type="ECO:0000256" key="5">
    <source>
        <dbReference type="ARBA" id="ARBA00022448"/>
    </source>
</evidence>
<keyword evidence="9 20" id="KW-0808">Transferase</keyword>
<evidence type="ECO:0000256" key="6">
    <source>
        <dbReference type="ARBA" id="ARBA00022475"/>
    </source>
</evidence>
<dbReference type="NCBIfam" id="TIGR02966">
    <property type="entry name" value="phoR_proteo"/>
    <property type="match status" value="1"/>
</dbReference>
<dbReference type="SUPFAM" id="SSF55785">
    <property type="entry name" value="PYP-like sensor domain (PAS domain)"/>
    <property type="match status" value="1"/>
</dbReference>
<dbReference type="InterPro" id="IPR003594">
    <property type="entry name" value="HATPase_dom"/>
</dbReference>
<keyword evidence="16 18" id="KW-0472">Membrane</keyword>
<dbReference type="SMART" id="SM00388">
    <property type="entry name" value="HisKA"/>
    <property type="match status" value="1"/>
</dbReference>
<dbReference type="SMART" id="SM00091">
    <property type="entry name" value="PAS"/>
    <property type="match status" value="1"/>
</dbReference>
<dbReference type="CDD" id="cd00082">
    <property type="entry name" value="HisKA"/>
    <property type="match status" value="1"/>
</dbReference>
<dbReference type="Gene3D" id="1.10.287.130">
    <property type="match status" value="1"/>
</dbReference>
<evidence type="ECO:0000256" key="13">
    <source>
        <dbReference type="ARBA" id="ARBA00022840"/>
    </source>
</evidence>
<evidence type="ECO:0000256" key="2">
    <source>
        <dbReference type="ARBA" id="ARBA00004236"/>
    </source>
</evidence>
<comment type="catalytic activity">
    <reaction evidence="1">
        <text>ATP + protein L-histidine = ADP + protein N-phospho-L-histidine.</text>
        <dbReference type="EC" id="2.7.13.3"/>
    </reaction>
</comment>
<dbReference type="Proteomes" id="UP001195903">
    <property type="component" value="Unassembled WGS sequence"/>
</dbReference>
<dbReference type="Gene3D" id="3.30.450.20">
    <property type="entry name" value="PAS domain"/>
    <property type="match status" value="1"/>
</dbReference>
<comment type="subcellular location">
    <subcellularLocation>
        <location evidence="2">Cell membrane</location>
    </subcellularLocation>
</comment>
<evidence type="ECO:0000256" key="3">
    <source>
        <dbReference type="ARBA" id="ARBA00012438"/>
    </source>
</evidence>
<keyword evidence="12 20" id="KW-0418">Kinase</keyword>
<evidence type="ECO:0000256" key="17">
    <source>
        <dbReference type="ARBA" id="ARBA00025207"/>
    </source>
</evidence>
<protein>
    <recommendedName>
        <fullName evidence="4">Phosphate regulon sensor protein PhoR</fullName>
        <ecNumber evidence="3">2.7.13.3</ecNumber>
    </recommendedName>
</protein>
<reference evidence="20 21" key="1">
    <citation type="submission" date="2021-05" db="EMBL/GenBank/DDBJ databases">
        <title>Shewanella sp. JM162201.</title>
        <authorList>
            <person name="Xu S."/>
            <person name="Li A."/>
        </authorList>
    </citation>
    <scope>NUCLEOTIDE SEQUENCE [LARGE SCALE GENOMIC DNA]</scope>
    <source>
        <strain evidence="20 21">JM162201</strain>
    </source>
</reference>
<dbReference type="PROSITE" id="PS50109">
    <property type="entry name" value="HIS_KIN"/>
    <property type="match status" value="1"/>
</dbReference>
<feature type="domain" description="Histidine kinase" evidence="19">
    <location>
        <begin position="212"/>
        <end position="427"/>
    </location>
</feature>
<keyword evidence="14 18" id="KW-1133">Transmembrane helix</keyword>
<organism evidence="20 21">
    <name type="scientific">Shewanella jiangmenensis</name>
    <dbReference type="NCBI Taxonomy" id="2837387"/>
    <lineage>
        <taxon>Bacteria</taxon>
        <taxon>Pseudomonadati</taxon>
        <taxon>Pseudomonadota</taxon>
        <taxon>Gammaproteobacteria</taxon>
        <taxon>Alteromonadales</taxon>
        <taxon>Shewanellaceae</taxon>
        <taxon>Shewanella</taxon>
    </lineage>
</organism>
<dbReference type="SUPFAM" id="SSF55874">
    <property type="entry name" value="ATPase domain of HSP90 chaperone/DNA topoisomerase II/histidine kinase"/>
    <property type="match status" value="1"/>
</dbReference>
<dbReference type="Pfam" id="PF00512">
    <property type="entry name" value="HisKA"/>
    <property type="match status" value="1"/>
</dbReference>
<evidence type="ECO:0000256" key="15">
    <source>
        <dbReference type="ARBA" id="ARBA00023012"/>
    </source>
</evidence>
<evidence type="ECO:0000256" key="1">
    <source>
        <dbReference type="ARBA" id="ARBA00000085"/>
    </source>
</evidence>
<keyword evidence="21" id="KW-1185">Reference proteome</keyword>
<dbReference type="SMART" id="SM00387">
    <property type="entry name" value="HATPase_c"/>
    <property type="match status" value="1"/>
</dbReference>
<dbReference type="InterPro" id="IPR004358">
    <property type="entry name" value="Sig_transdc_His_kin-like_C"/>
</dbReference>
<dbReference type="NCBIfam" id="NF008235">
    <property type="entry name" value="PRK11006.1"/>
    <property type="match status" value="1"/>
</dbReference>
<evidence type="ECO:0000256" key="8">
    <source>
        <dbReference type="ARBA" id="ARBA00022592"/>
    </source>
</evidence>
<accession>A0ABS5UYX7</accession>
<name>A0ABS5UYX7_9GAMM</name>
<evidence type="ECO:0000256" key="9">
    <source>
        <dbReference type="ARBA" id="ARBA00022679"/>
    </source>
</evidence>
<dbReference type="InterPro" id="IPR050351">
    <property type="entry name" value="BphY/WalK/GraS-like"/>
</dbReference>
<keyword evidence="5" id="KW-0813">Transport</keyword>
<dbReference type="InterPro" id="IPR036097">
    <property type="entry name" value="HisK_dim/P_sf"/>
</dbReference>
<proteinExistence type="predicted"/>
<dbReference type="CDD" id="cd00130">
    <property type="entry name" value="PAS"/>
    <property type="match status" value="1"/>
</dbReference>
<comment type="function">
    <text evidence="17">Member of the two-component regulatory system PhoR/PhoB involved in the phosphate regulon genes expression. PhoR may function as a membrane-associated protein kinase that phosphorylates PhoB in response to environmental signals.</text>
</comment>
<dbReference type="SUPFAM" id="SSF47384">
    <property type="entry name" value="Homodimeric domain of signal transducing histidine kinase"/>
    <property type="match status" value="1"/>
</dbReference>
<dbReference type="PANTHER" id="PTHR45453">
    <property type="entry name" value="PHOSPHATE REGULON SENSOR PROTEIN PHOR"/>
    <property type="match status" value="1"/>
</dbReference>
<evidence type="ECO:0000256" key="4">
    <source>
        <dbReference type="ARBA" id="ARBA00019665"/>
    </source>
</evidence>
<evidence type="ECO:0000256" key="12">
    <source>
        <dbReference type="ARBA" id="ARBA00022777"/>
    </source>
</evidence>
<keyword evidence="10 18" id="KW-0812">Transmembrane</keyword>
<keyword evidence="8" id="KW-0592">Phosphate transport</keyword>
<gene>
    <name evidence="20" type="primary">phoR</name>
    <name evidence="20" type="ORF">KJI95_02195</name>
</gene>
<evidence type="ECO:0000256" key="10">
    <source>
        <dbReference type="ARBA" id="ARBA00022692"/>
    </source>
</evidence>
<dbReference type="InterPro" id="IPR036890">
    <property type="entry name" value="HATPase_C_sf"/>
</dbReference>
<evidence type="ECO:0000256" key="11">
    <source>
        <dbReference type="ARBA" id="ARBA00022741"/>
    </source>
</evidence>
<dbReference type="Pfam" id="PF02518">
    <property type="entry name" value="HATPase_c"/>
    <property type="match status" value="1"/>
</dbReference>
<dbReference type="InterPro" id="IPR021766">
    <property type="entry name" value="PhoR_N"/>
</dbReference>
<evidence type="ECO:0000256" key="14">
    <source>
        <dbReference type="ARBA" id="ARBA00022989"/>
    </source>
</evidence>
<dbReference type="EC" id="2.7.13.3" evidence="3"/>
<dbReference type="InterPro" id="IPR013767">
    <property type="entry name" value="PAS_fold"/>
</dbReference>
<keyword evidence="11" id="KW-0547">Nucleotide-binding</keyword>
<feature type="transmembrane region" description="Helical" evidence="18">
    <location>
        <begin position="15"/>
        <end position="45"/>
    </location>
</feature>
<evidence type="ECO:0000256" key="7">
    <source>
        <dbReference type="ARBA" id="ARBA00022553"/>
    </source>
</evidence>
<evidence type="ECO:0000256" key="18">
    <source>
        <dbReference type="SAM" id="Phobius"/>
    </source>
</evidence>
<sequence length="430" mass="48711">MFDSYSGYRLASRLMIYLLIALVVGLIVGEVVWTLLLGCILLLLWHYRQLSRLTHWLWHDRRLTPPQGSGSWEGIFNGIYRLQGKNRRRVSQLATLLGRFRQGAEALPDAAVVLDSDKNILWCNKLAQLMLGLVWPQDNGQRIDNLIRHPDFAAYLKAQDFHEPLELASPVSDKRLLELRLMKYGDRQMLLIVRDITRIRQLEGMRKEFVANVSHELKTPLTVLQGYLEMMQSMAEPDDINARPLQLMQQQTRRMQSMVEQLLTLSRIEDATEVNLEHRVNMQLLMAAVKDEAEALSQGQYTLMFDIDPKLDAHGNEVLLRSACSNLVSNAIRYTPPGGVVKISWRKIATGGRFQVEDNGVGIAPQHIGRLTERFYRVDNSRSSATGGSGLGLAIVKHALAHHHSELYVSSQLGKGSIFGFVIPHHLLAQ</sequence>
<dbReference type="RefSeq" id="WP_214505529.1">
    <property type="nucleotide sequence ID" value="NZ_JAHEPS010000001.1"/>
</dbReference>
<evidence type="ECO:0000313" key="21">
    <source>
        <dbReference type="Proteomes" id="UP001195903"/>
    </source>
</evidence>
<dbReference type="EMBL" id="JAHEPS010000001">
    <property type="protein sequence ID" value="MBT1443340.1"/>
    <property type="molecule type" value="Genomic_DNA"/>
</dbReference>
<dbReference type="Gene3D" id="3.30.565.10">
    <property type="entry name" value="Histidine kinase-like ATPase, C-terminal domain"/>
    <property type="match status" value="1"/>
</dbReference>
<comment type="caution">
    <text evidence="20">The sequence shown here is derived from an EMBL/GenBank/DDBJ whole genome shotgun (WGS) entry which is preliminary data.</text>
</comment>
<dbReference type="InterPro" id="IPR035965">
    <property type="entry name" value="PAS-like_dom_sf"/>
</dbReference>
<dbReference type="InterPro" id="IPR014310">
    <property type="entry name" value="Sig_transdc_His_kinase_PhoR"/>
</dbReference>
<keyword evidence="6" id="KW-1003">Cell membrane</keyword>
<evidence type="ECO:0000256" key="16">
    <source>
        <dbReference type="ARBA" id="ARBA00023136"/>
    </source>
</evidence>
<dbReference type="InterPro" id="IPR005467">
    <property type="entry name" value="His_kinase_dom"/>
</dbReference>
<dbReference type="PRINTS" id="PR00344">
    <property type="entry name" value="BCTRLSENSOR"/>
</dbReference>
<dbReference type="Pfam" id="PF11808">
    <property type="entry name" value="PhoR"/>
    <property type="match status" value="1"/>
</dbReference>